<dbReference type="EMBL" id="JADIKK010000008">
    <property type="protein sequence ID" value="MFK2878474.1"/>
    <property type="molecule type" value="Genomic_DNA"/>
</dbReference>
<evidence type="ECO:0000313" key="3">
    <source>
        <dbReference type="Proteomes" id="UP001620339"/>
    </source>
</evidence>
<evidence type="ECO:0008006" key="4">
    <source>
        <dbReference type="Google" id="ProtNLM"/>
    </source>
</evidence>
<keyword evidence="1" id="KW-0472">Membrane</keyword>
<reference evidence="2 3" key="1">
    <citation type="submission" date="2020-10" db="EMBL/GenBank/DDBJ databases">
        <title>Phylogeny of dyella-like bacteria.</title>
        <authorList>
            <person name="Fu J."/>
        </authorList>
    </citation>
    <scope>NUCLEOTIDE SEQUENCE [LARGE SCALE GENOMIC DNA]</scope>
    <source>
        <strain evidence="2 3">KACC 19113</strain>
    </source>
</reference>
<keyword evidence="1" id="KW-0812">Transmembrane</keyword>
<keyword evidence="3" id="KW-1185">Reference proteome</keyword>
<accession>A0ABW8JBS3</accession>
<evidence type="ECO:0000256" key="1">
    <source>
        <dbReference type="SAM" id="Phobius"/>
    </source>
</evidence>
<dbReference type="RefSeq" id="WP_192158071.1">
    <property type="nucleotide sequence ID" value="NZ_JADIKK010000008.1"/>
</dbReference>
<sequence>MRFALIIIGLALLIAGAWVVFGHGSYQTTDTLFQLGSAKLTATHDKAFPQWLGIAGIVVGALLVLGGILRKS</sequence>
<evidence type="ECO:0000313" key="2">
    <source>
        <dbReference type="EMBL" id="MFK2878474.1"/>
    </source>
</evidence>
<comment type="caution">
    <text evidence="2">The sequence shown here is derived from an EMBL/GenBank/DDBJ whole genome shotgun (WGS) entry which is preliminary data.</text>
</comment>
<name>A0ABW8JBS3_9GAMM</name>
<keyword evidence="1" id="KW-1133">Transmembrane helix</keyword>
<organism evidence="2 3">
    <name type="scientific">Rhodanobacter hydrolyticus</name>
    <dbReference type="NCBI Taxonomy" id="2250595"/>
    <lineage>
        <taxon>Bacteria</taxon>
        <taxon>Pseudomonadati</taxon>
        <taxon>Pseudomonadota</taxon>
        <taxon>Gammaproteobacteria</taxon>
        <taxon>Lysobacterales</taxon>
        <taxon>Rhodanobacteraceae</taxon>
        <taxon>Rhodanobacter</taxon>
    </lineage>
</organism>
<dbReference type="Proteomes" id="UP001620339">
    <property type="component" value="Unassembled WGS sequence"/>
</dbReference>
<gene>
    <name evidence="2" type="ORF">ISP25_15470</name>
</gene>
<proteinExistence type="predicted"/>
<feature type="transmembrane region" description="Helical" evidence="1">
    <location>
        <begin position="48"/>
        <end position="69"/>
    </location>
</feature>
<protein>
    <recommendedName>
        <fullName evidence="4">DUF3185 family protein</fullName>
    </recommendedName>
</protein>